<dbReference type="RefSeq" id="WP_137743005.1">
    <property type="nucleotide sequence ID" value="NZ_BORC01000007.1"/>
</dbReference>
<dbReference type="GO" id="GO:0005886">
    <property type="term" value="C:plasma membrane"/>
    <property type="evidence" value="ECO:0007669"/>
    <property type="project" value="UniProtKB-SubCell"/>
</dbReference>
<dbReference type="PANTHER" id="PTHR45436:SF5">
    <property type="entry name" value="SENSOR HISTIDINE KINASE TRCS"/>
    <property type="match status" value="1"/>
</dbReference>
<keyword evidence="8" id="KW-0547">Nucleotide-binding</keyword>
<evidence type="ECO:0000256" key="6">
    <source>
        <dbReference type="ARBA" id="ARBA00022679"/>
    </source>
</evidence>
<dbReference type="InterPro" id="IPR004358">
    <property type="entry name" value="Sig_transdc_His_kin-like_C"/>
</dbReference>
<sequence length="452" mass="51358">MRLRNKINLYSTVLFIILLILLNGAIYFSFSQMMYNNELERTIAQATRAADGVGQIEGKVPHQEVLRAYMPINGMLQIVNNDGSPGTAVVDPNHQYLHKMDVQYYEKQVQEITSYDRVTHTFASLPIIWRNGEVANLQITVSLQQTDEILSTLRIVQIIVTLLATIPVLLSSRFLSNLITRPITSMIQTMKEIRESGQFRRIAQPKESKDELNQMAETFNEMIDLLEVNYEKQGQFVSNASHELNTPLTVIESYASLLKRRGHEDPELFAESVQAIHSEALRMKGLIEQLLNLARNDKPLRIEMEEVALADVVAEMVRTIEKSYQRKIELEVEGEVTVQTDLQKFKQLFYIFLDNARKYSEETIKVRIMTLQHEVVVEIIDYGIGIPALELEKVFDRFYRVDKARTRKTGGFGLGLSLATDIAEAMGAKISLESVEGLGTTVKIILPPALSH</sequence>
<feature type="domain" description="Histidine kinase" evidence="15">
    <location>
        <begin position="239"/>
        <end position="450"/>
    </location>
</feature>
<dbReference type="CDD" id="cd00075">
    <property type="entry name" value="HATPase"/>
    <property type="match status" value="1"/>
</dbReference>
<keyword evidence="6" id="KW-0808">Transferase</keyword>
<comment type="catalytic activity">
    <reaction evidence="1">
        <text>ATP + protein L-histidine = ADP + protein N-phospho-L-histidine.</text>
        <dbReference type="EC" id="2.7.13.3"/>
    </reaction>
</comment>
<keyword evidence="5" id="KW-0597">Phosphoprotein</keyword>
<evidence type="ECO:0000256" key="2">
    <source>
        <dbReference type="ARBA" id="ARBA00004651"/>
    </source>
</evidence>
<evidence type="ECO:0000256" key="14">
    <source>
        <dbReference type="SAM" id="Phobius"/>
    </source>
</evidence>
<dbReference type="SMART" id="SM00388">
    <property type="entry name" value="HisKA"/>
    <property type="match status" value="1"/>
</dbReference>
<dbReference type="EC" id="2.7.13.3" evidence="3"/>
<feature type="domain" description="HAMP" evidence="16">
    <location>
        <begin position="177"/>
        <end position="231"/>
    </location>
</feature>
<dbReference type="InterPro" id="IPR003660">
    <property type="entry name" value="HAMP_dom"/>
</dbReference>
<accession>A0A920BVP9</accession>
<evidence type="ECO:0000256" key="10">
    <source>
        <dbReference type="ARBA" id="ARBA00022840"/>
    </source>
</evidence>
<evidence type="ECO:0000256" key="8">
    <source>
        <dbReference type="ARBA" id="ARBA00022741"/>
    </source>
</evidence>
<protein>
    <recommendedName>
        <fullName evidence="3">histidine kinase</fullName>
        <ecNumber evidence="3">2.7.13.3</ecNumber>
    </recommendedName>
</protein>
<evidence type="ECO:0000313" key="17">
    <source>
        <dbReference type="EMBL" id="GIN63622.1"/>
    </source>
</evidence>
<dbReference type="AlphaFoldDB" id="A0A920BVP9"/>
<evidence type="ECO:0000313" key="18">
    <source>
        <dbReference type="Proteomes" id="UP000682111"/>
    </source>
</evidence>
<dbReference type="PROSITE" id="PS50109">
    <property type="entry name" value="HIS_KIN"/>
    <property type="match status" value="1"/>
</dbReference>
<feature type="transmembrane region" description="Helical" evidence="14">
    <location>
        <begin position="7"/>
        <end position="30"/>
    </location>
</feature>
<dbReference type="SMART" id="SM00304">
    <property type="entry name" value="HAMP"/>
    <property type="match status" value="1"/>
</dbReference>
<evidence type="ECO:0000256" key="1">
    <source>
        <dbReference type="ARBA" id="ARBA00000085"/>
    </source>
</evidence>
<dbReference type="SMART" id="SM00387">
    <property type="entry name" value="HATPase_c"/>
    <property type="match status" value="1"/>
</dbReference>
<evidence type="ECO:0000256" key="7">
    <source>
        <dbReference type="ARBA" id="ARBA00022692"/>
    </source>
</evidence>
<dbReference type="Gene3D" id="1.10.287.130">
    <property type="match status" value="1"/>
</dbReference>
<dbReference type="GO" id="GO:0000155">
    <property type="term" value="F:phosphorelay sensor kinase activity"/>
    <property type="evidence" value="ECO:0007669"/>
    <property type="project" value="InterPro"/>
</dbReference>
<proteinExistence type="predicted"/>
<dbReference type="Pfam" id="PF02518">
    <property type="entry name" value="HATPase_c"/>
    <property type="match status" value="1"/>
</dbReference>
<dbReference type="InterPro" id="IPR036890">
    <property type="entry name" value="HATPase_C_sf"/>
</dbReference>
<evidence type="ECO:0000256" key="9">
    <source>
        <dbReference type="ARBA" id="ARBA00022777"/>
    </source>
</evidence>
<evidence type="ECO:0000256" key="5">
    <source>
        <dbReference type="ARBA" id="ARBA00022553"/>
    </source>
</evidence>
<dbReference type="Proteomes" id="UP000682111">
    <property type="component" value="Unassembled WGS sequence"/>
</dbReference>
<dbReference type="SUPFAM" id="SSF158472">
    <property type="entry name" value="HAMP domain-like"/>
    <property type="match status" value="1"/>
</dbReference>
<dbReference type="SUPFAM" id="SSF47384">
    <property type="entry name" value="Homodimeric domain of signal transducing histidine kinase"/>
    <property type="match status" value="1"/>
</dbReference>
<organism evidence="17 18">
    <name type="scientific">Robertmurraya siralis</name>
    <dbReference type="NCBI Taxonomy" id="77777"/>
    <lineage>
        <taxon>Bacteria</taxon>
        <taxon>Bacillati</taxon>
        <taxon>Bacillota</taxon>
        <taxon>Bacilli</taxon>
        <taxon>Bacillales</taxon>
        <taxon>Bacillaceae</taxon>
        <taxon>Robertmurraya</taxon>
    </lineage>
</organism>
<keyword evidence="4" id="KW-1003">Cell membrane</keyword>
<dbReference type="FunFam" id="3.30.565.10:FF:000006">
    <property type="entry name" value="Sensor histidine kinase WalK"/>
    <property type="match status" value="1"/>
</dbReference>
<keyword evidence="10" id="KW-0067">ATP-binding</keyword>
<evidence type="ECO:0000256" key="4">
    <source>
        <dbReference type="ARBA" id="ARBA00022475"/>
    </source>
</evidence>
<dbReference type="InterPro" id="IPR050428">
    <property type="entry name" value="TCS_sensor_his_kinase"/>
</dbReference>
<evidence type="ECO:0000256" key="13">
    <source>
        <dbReference type="ARBA" id="ARBA00023136"/>
    </source>
</evidence>
<dbReference type="Gene3D" id="6.10.340.10">
    <property type="match status" value="1"/>
</dbReference>
<dbReference type="InterPro" id="IPR003661">
    <property type="entry name" value="HisK_dim/P_dom"/>
</dbReference>
<keyword evidence="12" id="KW-0902">Two-component regulatory system</keyword>
<dbReference type="InterPro" id="IPR003594">
    <property type="entry name" value="HATPase_dom"/>
</dbReference>
<keyword evidence="13 14" id="KW-0472">Membrane</keyword>
<comment type="subcellular location">
    <subcellularLocation>
        <location evidence="2">Cell membrane</location>
        <topology evidence="2">Multi-pass membrane protein</topology>
    </subcellularLocation>
</comment>
<dbReference type="Pfam" id="PF00672">
    <property type="entry name" value="HAMP"/>
    <property type="match status" value="1"/>
</dbReference>
<reference evidence="17" key="1">
    <citation type="submission" date="2021-03" db="EMBL/GenBank/DDBJ databases">
        <title>Antimicrobial resistance genes in bacteria isolated from Japanese honey, and their potential for conferring macrolide and lincosamide resistance in the American foulbrood pathogen Paenibacillus larvae.</title>
        <authorList>
            <person name="Okamoto M."/>
            <person name="Kumagai M."/>
            <person name="Kanamori H."/>
            <person name="Takamatsu D."/>
        </authorList>
    </citation>
    <scope>NUCLEOTIDE SEQUENCE</scope>
    <source>
        <strain evidence="17">J27TS8</strain>
    </source>
</reference>
<dbReference type="CDD" id="cd06225">
    <property type="entry name" value="HAMP"/>
    <property type="match status" value="1"/>
</dbReference>
<dbReference type="OrthoDB" id="9786919at2"/>
<keyword evidence="18" id="KW-1185">Reference proteome</keyword>
<keyword evidence="9 17" id="KW-0418">Kinase</keyword>
<dbReference type="CDD" id="cd00082">
    <property type="entry name" value="HisKA"/>
    <property type="match status" value="1"/>
</dbReference>
<dbReference type="InterPro" id="IPR036097">
    <property type="entry name" value="HisK_dim/P_sf"/>
</dbReference>
<gene>
    <name evidence="17" type="primary">ykoH</name>
    <name evidence="17" type="ORF">J27TS8_36150</name>
</gene>
<dbReference type="SUPFAM" id="SSF55874">
    <property type="entry name" value="ATPase domain of HSP90 chaperone/DNA topoisomerase II/histidine kinase"/>
    <property type="match status" value="1"/>
</dbReference>
<dbReference type="Gene3D" id="3.30.565.10">
    <property type="entry name" value="Histidine kinase-like ATPase, C-terminal domain"/>
    <property type="match status" value="1"/>
</dbReference>
<evidence type="ECO:0000256" key="11">
    <source>
        <dbReference type="ARBA" id="ARBA00022989"/>
    </source>
</evidence>
<dbReference type="PANTHER" id="PTHR45436">
    <property type="entry name" value="SENSOR HISTIDINE KINASE YKOH"/>
    <property type="match status" value="1"/>
</dbReference>
<evidence type="ECO:0000259" key="16">
    <source>
        <dbReference type="PROSITE" id="PS50885"/>
    </source>
</evidence>
<dbReference type="InterPro" id="IPR005467">
    <property type="entry name" value="His_kinase_dom"/>
</dbReference>
<dbReference type="FunFam" id="1.10.287.130:FF:000001">
    <property type="entry name" value="Two-component sensor histidine kinase"/>
    <property type="match status" value="1"/>
</dbReference>
<evidence type="ECO:0000256" key="12">
    <source>
        <dbReference type="ARBA" id="ARBA00023012"/>
    </source>
</evidence>
<dbReference type="Pfam" id="PF00512">
    <property type="entry name" value="HisKA"/>
    <property type="match status" value="1"/>
</dbReference>
<dbReference type="PROSITE" id="PS50885">
    <property type="entry name" value="HAMP"/>
    <property type="match status" value="1"/>
</dbReference>
<comment type="caution">
    <text evidence="17">The sequence shown here is derived from an EMBL/GenBank/DDBJ whole genome shotgun (WGS) entry which is preliminary data.</text>
</comment>
<name>A0A920BVP9_9BACI</name>
<dbReference type="PRINTS" id="PR00344">
    <property type="entry name" value="BCTRLSENSOR"/>
</dbReference>
<evidence type="ECO:0000256" key="3">
    <source>
        <dbReference type="ARBA" id="ARBA00012438"/>
    </source>
</evidence>
<evidence type="ECO:0000259" key="15">
    <source>
        <dbReference type="PROSITE" id="PS50109"/>
    </source>
</evidence>
<dbReference type="GO" id="GO:0005524">
    <property type="term" value="F:ATP binding"/>
    <property type="evidence" value="ECO:0007669"/>
    <property type="project" value="UniProtKB-KW"/>
</dbReference>
<keyword evidence="7 14" id="KW-0812">Transmembrane</keyword>
<keyword evidence="11 14" id="KW-1133">Transmembrane helix</keyword>
<dbReference type="EMBL" id="BORC01000007">
    <property type="protein sequence ID" value="GIN63622.1"/>
    <property type="molecule type" value="Genomic_DNA"/>
</dbReference>